<feature type="chain" id="PRO_5010886850" evidence="1">
    <location>
        <begin position="17"/>
        <end position="211"/>
    </location>
</feature>
<dbReference type="KEGG" id="aqu:109582572"/>
<keyword evidence="1" id="KW-0732">Signal</keyword>
<reference evidence="2" key="2">
    <citation type="submission" date="2017-05" db="UniProtKB">
        <authorList>
            <consortium name="EnsemblMetazoa"/>
        </authorList>
    </citation>
    <scope>IDENTIFICATION</scope>
</reference>
<name>A0A1X7URR9_AMPQE</name>
<reference evidence="3" key="1">
    <citation type="journal article" date="2010" name="Nature">
        <title>The Amphimedon queenslandica genome and the evolution of animal complexity.</title>
        <authorList>
            <person name="Srivastava M."/>
            <person name="Simakov O."/>
            <person name="Chapman J."/>
            <person name="Fahey B."/>
            <person name="Gauthier M.E."/>
            <person name="Mitros T."/>
            <person name="Richards G.S."/>
            <person name="Conaco C."/>
            <person name="Dacre M."/>
            <person name="Hellsten U."/>
            <person name="Larroux C."/>
            <person name="Putnam N.H."/>
            <person name="Stanke M."/>
            <person name="Adamska M."/>
            <person name="Darling A."/>
            <person name="Degnan S.M."/>
            <person name="Oakley T.H."/>
            <person name="Plachetzki D.C."/>
            <person name="Zhai Y."/>
            <person name="Adamski M."/>
            <person name="Calcino A."/>
            <person name="Cummins S.F."/>
            <person name="Goodstein D.M."/>
            <person name="Harris C."/>
            <person name="Jackson D.J."/>
            <person name="Leys S.P."/>
            <person name="Shu S."/>
            <person name="Woodcroft B.J."/>
            <person name="Vervoort M."/>
            <person name="Kosik K.S."/>
            <person name="Manning G."/>
            <person name="Degnan B.M."/>
            <person name="Rokhsar D.S."/>
        </authorList>
    </citation>
    <scope>NUCLEOTIDE SEQUENCE [LARGE SCALE GENOMIC DNA]</scope>
</reference>
<sequence>MLINVFVLFLLTQSLAITTGVPIRPTNCTLFSKVIGGHEAIGYIMALVYNYQIALQSNLSYYTETAVASNLFQGLQLAGVSGIYSPLMLRVSRDPALQNYRGFNGTDLTGFFSKMHSNLLRDTCNWLLSYPNQALTLRTNINCSHPLEQLLLSQFTYLVTKMHHVEFGGFQEQFGCQHNRQFHLAWLDSFKNQNDYGTEMNYLEGLIYSRK</sequence>
<dbReference type="EnsemblMetazoa" id="XM_019997325.1">
    <property type="protein sequence ID" value="XP_019852884.1"/>
    <property type="gene ID" value="LOC109582572"/>
</dbReference>
<proteinExistence type="predicted"/>
<evidence type="ECO:0000256" key="1">
    <source>
        <dbReference type="SAM" id="SignalP"/>
    </source>
</evidence>
<dbReference type="EnsemblMetazoa" id="Aqu2.1.30082_001">
    <property type="protein sequence ID" value="Aqu2.1.30082_001"/>
    <property type="gene ID" value="Aqu2.1.30082"/>
</dbReference>
<feature type="signal peptide" evidence="1">
    <location>
        <begin position="1"/>
        <end position="16"/>
    </location>
</feature>
<gene>
    <name evidence="2" type="primary">109582572</name>
</gene>
<evidence type="ECO:0000313" key="3">
    <source>
        <dbReference type="Proteomes" id="UP000007879"/>
    </source>
</evidence>
<evidence type="ECO:0000313" key="2">
    <source>
        <dbReference type="EnsemblMetazoa" id="Aqu2.1.30082_001"/>
    </source>
</evidence>
<keyword evidence="3" id="KW-1185">Reference proteome</keyword>
<dbReference type="Proteomes" id="UP000007879">
    <property type="component" value="Unassembled WGS sequence"/>
</dbReference>
<dbReference type="InParanoid" id="A0A1X7URR9"/>
<dbReference type="AlphaFoldDB" id="A0A1X7URR9"/>
<organism evidence="2">
    <name type="scientific">Amphimedon queenslandica</name>
    <name type="common">Sponge</name>
    <dbReference type="NCBI Taxonomy" id="400682"/>
    <lineage>
        <taxon>Eukaryota</taxon>
        <taxon>Metazoa</taxon>
        <taxon>Porifera</taxon>
        <taxon>Demospongiae</taxon>
        <taxon>Heteroscleromorpha</taxon>
        <taxon>Haplosclerida</taxon>
        <taxon>Niphatidae</taxon>
        <taxon>Amphimedon</taxon>
    </lineage>
</organism>
<accession>A0A1X7URR9</accession>
<protein>
    <submittedName>
        <fullName evidence="2">Uncharacterized protein</fullName>
    </submittedName>
</protein>